<feature type="transmembrane region" description="Helical" evidence="1">
    <location>
        <begin position="12"/>
        <end position="36"/>
    </location>
</feature>
<dbReference type="PROSITE" id="PS50850">
    <property type="entry name" value="MFS"/>
    <property type="match status" value="1"/>
</dbReference>
<feature type="transmembrane region" description="Helical" evidence="1">
    <location>
        <begin position="287"/>
        <end position="306"/>
    </location>
</feature>
<dbReference type="EMBL" id="FNPB01000010">
    <property type="protein sequence ID" value="SDY28317.1"/>
    <property type="molecule type" value="Genomic_DNA"/>
</dbReference>
<protein>
    <submittedName>
        <fullName evidence="3">Predicted arabinose efflux permease, MFS family</fullName>
    </submittedName>
</protein>
<feature type="transmembrane region" description="Helical" evidence="1">
    <location>
        <begin position="134"/>
        <end position="158"/>
    </location>
</feature>
<feature type="transmembrane region" description="Helical" evidence="1">
    <location>
        <begin position="42"/>
        <end position="61"/>
    </location>
</feature>
<evidence type="ECO:0000256" key="1">
    <source>
        <dbReference type="SAM" id="Phobius"/>
    </source>
</evidence>
<dbReference type="GO" id="GO:0022857">
    <property type="term" value="F:transmembrane transporter activity"/>
    <property type="evidence" value="ECO:0007669"/>
    <property type="project" value="InterPro"/>
</dbReference>
<feature type="transmembrane region" description="Helical" evidence="1">
    <location>
        <begin position="96"/>
        <end position="113"/>
    </location>
</feature>
<dbReference type="PANTHER" id="PTHR43129:SF1">
    <property type="entry name" value="FOSMIDOMYCIN RESISTANCE PROTEIN"/>
    <property type="match status" value="1"/>
</dbReference>
<dbReference type="GO" id="GO:0005886">
    <property type="term" value="C:plasma membrane"/>
    <property type="evidence" value="ECO:0007669"/>
    <property type="project" value="TreeGrafter"/>
</dbReference>
<feature type="transmembrane region" description="Helical" evidence="1">
    <location>
        <begin position="261"/>
        <end position="280"/>
    </location>
</feature>
<name>A0A1H3IL46_9EURY</name>
<reference evidence="4" key="1">
    <citation type="submission" date="2016-10" db="EMBL/GenBank/DDBJ databases">
        <authorList>
            <person name="Varghese N."/>
            <person name="Submissions S."/>
        </authorList>
    </citation>
    <scope>NUCLEOTIDE SEQUENCE [LARGE SCALE GENOMIC DNA]</scope>
    <source>
        <strain evidence="4">CGMCC 1.10118</strain>
    </source>
</reference>
<feature type="transmembrane region" description="Helical" evidence="1">
    <location>
        <begin position="164"/>
        <end position="182"/>
    </location>
</feature>
<dbReference type="AlphaFoldDB" id="A0A1H3IL46"/>
<accession>A0A1H3IL46</accession>
<gene>
    <name evidence="3" type="ORF">SAMN04487946_11056</name>
</gene>
<keyword evidence="1" id="KW-0812">Transmembrane</keyword>
<dbReference type="InterPro" id="IPR011701">
    <property type="entry name" value="MFS"/>
</dbReference>
<dbReference type="SUPFAM" id="SSF103473">
    <property type="entry name" value="MFS general substrate transporter"/>
    <property type="match status" value="1"/>
</dbReference>
<dbReference type="RefSeq" id="WP_245705808.1">
    <property type="nucleotide sequence ID" value="NZ_FNPB01000010.1"/>
</dbReference>
<dbReference type="PANTHER" id="PTHR43129">
    <property type="entry name" value="FOSMIDOMYCIN RESISTANCE PROTEIN"/>
    <property type="match status" value="1"/>
</dbReference>
<evidence type="ECO:0000313" key="4">
    <source>
        <dbReference type="Proteomes" id="UP000199170"/>
    </source>
</evidence>
<feature type="transmembrane region" description="Helical" evidence="1">
    <location>
        <begin position="351"/>
        <end position="373"/>
    </location>
</feature>
<dbReference type="Pfam" id="PF07690">
    <property type="entry name" value="MFS_1"/>
    <property type="match status" value="1"/>
</dbReference>
<dbReference type="STRING" id="660517.SAMN04487946_11056"/>
<keyword evidence="1" id="KW-0472">Membrane</keyword>
<keyword evidence="1" id="KW-1133">Transmembrane helix</keyword>
<dbReference type="InterPro" id="IPR036259">
    <property type="entry name" value="MFS_trans_sf"/>
</dbReference>
<organism evidence="3 4">
    <name type="scientific">Halobellus clavatus</name>
    <dbReference type="NCBI Taxonomy" id="660517"/>
    <lineage>
        <taxon>Archaea</taxon>
        <taxon>Methanobacteriati</taxon>
        <taxon>Methanobacteriota</taxon>
        <taxon>Stenosarchaea group</taxon>
        <taxon>Halobacteria</taxon>
        <taxon>Halobacteriales</taxon>
        <taxon>Haloferacaceae</taxon>
        <taxon>Halobellus</taxon>
    </lineage>
</organism>
<dbReference type="Proteomes" id="UP000199170">
    <property type="component" value="Unassembled WGS sequence"/>
</dbReference>
<feature type="transmembrane region" description="Helical" evidence="1">
    <location>
        <begin position="73"/>
        <end position="90"/>
    </location>
</feature>
<proteinExistence type="predicted"/>
<feature type="transmembrane region" description="Helical" evidence="1">
    <location>
        <begin position="379"/>
        <end position="400"/>
    </location>
</feature>
<feature type="transmembrane region" description="Helical" evidence="1">
    <location>
        <begin position="312"/>
        <end position="330"/>
    </location>
</feature>
<feature type="domain" description="Major facilitator superfamily (MFS) profile" evidence="2">
    <location>
        <begin position="8"/>
        <end position="404"/>
    </location>
</feature>
<dbReference type="Gene3D" id="1.20.1250.20">
    <property type="entry name" value="MFS general substrate transporter like domains"/>
    <property type="match status" value="2"/>
</dbReference>
<dbReference type="InterPro" id="IPR020846">
    <property type="entry name" value="MFS_dom"/>
</dbReference>
<feature type="transmembrane region" description="Helical" evidence="1">
    <location>
        <begin position="216"/>
        <end position="241"/>
    </location>
</feature>
<keyword evidence="4" id="KW-1185">Reference proteome</keyword>
<sequence>MTAAGNRSVVALVTGSHFVNHSYIVMLAPLVGVLAARFDVSIAAIGLAIGVQNAVILLLQLPLGYLSDAYSRTLVLGISLVLGTLGAVLTATATSYAWLLAAQFVVGVGVAGHHPAHYPLLASASTDDTRGRAYSVHAFGGAVGLAAPFAVVAATTALGLSWRTALWVLTAIGAVYSAYCLLRFRTVDDEITRPGLAERPEERPTLRSIPGRLQSLVRTLTASEGILGLTVLAFLTSIAAWTIRTYTPSLLAGGYGLADGTASALTSAMLAVGAGLILAGGGLTDRIGAGPIVVAGYAALVVLSALLATLSLPLAGLVLVLLLSGSISFSRPARSTLADRLSARADLGKNFALVTIGISLGGVVAPPVFGYLIDTAGLGVSFGLVAGIGLASLGLAWRIVRDADSDVLRTATGVESD</sequence>
<evidence type="ECO:0000313" key="3">
    <source>
        <dbReference type="EMBL" id="SDY28317.1"/>
    </source>
</evidence>
<evidence type="ECO:0000259" key="2">
    <source>
        <dbReference type="PROSITE" id="PS50850"/>
    </source>
</evidence>